<dbReference type="AlphaFoldDB" id="A0A9D4YIL2"/>
<feature type="region of interest" description="Disordered" evidence="1">
    <location>
        <begin position="11"/>
        <end position="41"/>
    </location>
</feature>
<evidence type="ECO:0000313" key="3">
    <source>
        <dbReference type="Proteomes" id="UP001058974"/>
    </source>
</evidence>
<reference evidence="2 3" key="1">
    <citation type="journal article" date="2022" name="Nat. Genet.">
        <title>Improved pea reference genome and pan-genome highlight genomic features and evolutionary characteristics.</title>
        <authorList>
            <person name="Yang T."/>
            <person name="Liu R."/>
            <person name="Luo Y."/>
            <person name="Hu S."/>
            <person name="Wang D."/>
            <person name="Wang C."/>
            <person name="Pandey M.K."/>
            <person name="Ge S."/>
            <person name="Xu Q."/>
            <person name="Li N."/>
            <person name="Li G."/>
            <person name="Huang Y."/>
            <person name="Saxena R.K."/>
            <person name="Ji Y."/>
            <person name="Li M."/>
            <person name="Yan X."/>
            <person name="He Y."/>
            <person name="Liu Y."/>
            <person name="Wang X."/>
            <person name="Xiang C."/>
            <person name="Varshney R.K."/>
            <person name="Ding H."/>
            <person name="Gao S."/>
            <person name="Zong X."/>
        </authorList>
    </citation>
    <scope>NUCLEOTIDE SEQUENCE [LARGE SCALE GENOMIC DNA]</scope>
    <source>
        <strain evidence="2 3">cv. Zhongwan 6</strain>
    </source>
</reference>
<name>A0A9D4YIL2_PEA</name>
<keyword evidence="3" id="KW-1185">Reference proteome</keyword>
<evidence type="ECO:0000256" key="1">
    <source>
        <dbReference type="SAM" id="MobiDB-lite"/>
    </source>
</evidence>
<dbReference type="EMBL" id="JAMSHJ010000002">
    <property type="protein sequence ID" value="KAI5439754.1"/>
    <property type="molecule type" value="Genomic_DNA"/>
</dbReference>
<accession>A0A9D4YIL2</accession>
<dbReference type="Proteomes" id="UP001058974">
    <property type="component" value="Chromosome 2"/>
</dbReference>
<organism evidence="2 3">
    <name type="scientific">Pisum sativum</name>
    <name type="common">Garden pea</name>
    <name type="synonym">Lathyrus oleraceus</name>
    <dbReference type="NCBI Taxonomy" id="3888"/>
    <lineage>
        <taxon>Eukaryota</taxon>
        <taxon>Viridiplantae</taxon>
        <taxon>Streptophyta</taxon>
        <taxon>Embryophyta</taxon>
        <taxon>Tracheophyta</taxon>
        <taxon>Spermatophyta</taxon>
        <taxon>Magnoliopsida</taxon>
        <taxon>eudicotyledons</taxon>
        <taxon>Gunneridae</taxon>
        <taxon>Pentapetalae</taxon>
        <taxon>rosids</taxon>
        <taxon>fabids</taxon>
        <taxon>Fabales</taxon>
        <taxon>Fabaceae</taxon>
        <taxon>Papilionoideae</taxon>
        <taxon>50 kb inversion clade</taxon>
        <taxon>NPAAA clade</taxon>
        <taxon>Hologalegina</taxon>
        <taxon>IRL clade</taxon>
        <taxon>Fabeae</taxon>
        <taxon>Lathyrus</taxon>
    </lineage>
</organism>
<evidence type="ECO:0000313" key="2">
    <source>
        <dbReference type="EMBL" id="KAI5439754.1"/>
    </source>
</evidence>
<proteinExistence type="predicted"/>
<protein>
    <submittedName>
        <fullName evidence="2">Uncharacterized protein</fullName>
    </submittedName>
</protein>
<dbReference type="Gramene" id="Psat02G0521900-T1">
    <property type="protein sequence ID" value="KAI5439754.1"/>
    <property type="gene ID" value="KIW84_025219"/>
</dbReference>
<comment type="caution">
    <text evidence="2">The sequence shown here is derived from an EMBL/GenBank/DDBJ whole genome shotgun (WGS) entry which is preliminary data.</text>
</comment>
<sequence>MMQALDAGWIVEHPRRATQAKKVPNTEERPTETSGPRRPQLQHLHLGVPLIDEDSQAHMDQMRRYLTHQVDTWAASQRLRDRFYGDPPSMFYGHYQWPGMETPIQLGGPIQQHRYHHMTPFSLPILQQHQSPFRSSEQRPVGLDVPYLRLYASW</sequence>
<gene>
    <name evidence="2" type="ORF">KIW84_025219</name>
</gene>